<organism evidence="3 4">
    <name type="scientific">Arachnia propionica</name>
    <dbReference type="NCBI Taxonomy" id="1750"/>
    <lineage>
        <taxon>Bacteria</taxon>
        <taxon>Bacillati</taxon>
        <taxon>Actinomycetota</taxon>
        <taxon>Actinomycetes</taxon>
        <taxon>Propionibacteriales</taxon>
        <taxon>Propionibacteriaceae</taxon>
        <taxon>Arachnia</taxon>
    </lineage>
</organism>
<feature type="signal peptide" evidence="2">
    <location>
        <begin position="1"/>
        <end position="22"/>
    </location>
</feature>
<feature type="chain" id="PRO_5044296799" evidence="2">
    <location>
        <begin position="23"/>
        <end position="390"/>
    </location>
</feature>
<keyword evidence="2" id="KW-0732">Signal</keyword>
<protein>
    <submittedName>
        <fullName evidence="3">Uncharacterized protein</fullName>
    </submittedName>
</protein>
<evidence type="ECO:0000256" key="2">
    <source>
        <dbReference type="SAM" id="SignalP"/>
    </source>
</evidence>
<evidence type="ECO:0000313" key="3">
    <source>
        <dbReference type="EMBL" id="QUC10193.1"/>
    </source>
</evidence>
<feature type="transmembrane region" description="Helical" evidence="1">
    <location>
        <begin position="358"/>
        <end position="378"/>
    </location>
</feature>
<proteinExistence type="predicted"/>
<evidence type="ECO:0000256" key="1">
    <source>
        <dbReference type="SAM" id="Phobius"/>
    </source>
</evidence>
<dbReference type="EMBL" id="CP072385">
    <property type="protein sequence ID" value="QUC10193.1"/>
    <property type="molecule type" value="Genomic_DNA"/>
</dbReference>
<evidence type="ECO:0000313" key="4">
    <source>
        <dbReference type="Proteomes" id="UP000677180"/>
    </source>
</evidence>
<keyword evidence="1" id="KW-0812">Transmembrane</keyword>
<name>A0AB37HWR0_9ACTN</name>
<dbReference type="RefSeq" id="WP_014846164.1">
    <property type="nucleotide sequence ID" value="NZ_CP040007.1"/>
</dbReference>
<accession>A0AB37HWR0</accession>
<dbReference type="Proteomes" id="UP000677180">
    <property type="component" value="Chromosome"/>
</dbReference>
<gene>
    <name evidence="3" type="ORF">J5A53_10300</name>
</gene>
<keyword evidence="1" id="KW-0472">Membrane</keyword>
<sequence length="390" mass="41067">MMRKILASVLALASLLSLVHLGRATLPGLRGPDVVASQVSWLAGKAPSAASEMQALFPEGEFFTWALTGLAAGNLARSGRDPQSHLALLERVIAETGNPVVAGRFGTNDLLPHGTFYHGWRLLLLVDRAALTGDAAQLAEVSSESRAIAGALDENPLPSSYPGSAWPCDVVVALAAVHRASRIVEVPGLAGVTKRWFEAMEAYRDPSNGLLVHQRGESRARGASQSLIQVFLPDIDPERAAREWGIYKQAFLSPTLGLVGTREHAHGVDAPGDVDSGPLVNGISASASAVTLAAARRHGDVELATVLDREADLLGLPLPAGSGTAFSFGLLPVGDAFVAWARSVSLGEATGDPAPQPWWWLMWLTAFIPGAAGGALWFGRRKSRGKPSLP</sequence>
<dbReference type="AlphaFoldDB" id="A0AB37HWR0"/>
<reference evidence="3" key="1">
    <citation type="submission" date="2021-03" db="EMBL/GenBank/DDBJ databases">
        <title>Human Oral Microbial Genomes.</title>
        <authorList>
            <person name="Johnston C.D."/>
            <person name="Chen T."/>
            <person name="Dewhirst F.E."/>
        </authorList>
    </citation>
    <scope>NUCLEOTIDE SEQUENCE</scope>
    <source>
        <strain evidence="3">F0714</strain>
    </source>
</reference>
<keyword evidence="1" id="KW-1133">Transmembrane helix</keyword>